<dbReference type="PROSITE" id="PS01169">
    <property type="entry name" value="RIBOSOMAL_L21"/>
    <property type="match status" value="1"/>
</dbReference>
<accession>A0A0F8WRC9</accession>
<dbReference type="EMBL" id="LAZR01063580">
    <property type="protein sequence ID" value="KKK59238.1"/>
    <property type="molecule type" value="Genomic_DNA"/>
</dbReference>
<reference evidence="7" key="1">
    <citation type="journal article" date="2015" name="Nature">
        <title>Complex archaea that bridge the gap between prokaryotes and eukaryotes.</title>
        <authorList>
            <person name="Spang A."/>
            <person name="Saw J.H."/>
            <person name="Jorgensen S.L."/>
            <person name="Zaremba-Niedzwiedzka K."/>
            <person name="Martijn J."/>
            <person name="Lind A.E."/>
            <person name="van Eijk R."/>
            <person name="Schleper C."/>
            <person name="Guy L."/>
            <person name="Ettema T.J."/>
        </authorList>
    </citation>
    <scope>NUCLEOTIDE SEQUENCE</scope>
</reference>
<name>A0A0F8WRC9_9ZZZZ</name>
<protein>
    <recommendedName>
        <fullName evidence="8">50S ribosomal protein L21</fullName>
    </recommendedName>
</protein>
<comment type="caution">
    <text evidence="7">The sequence shown here is derived from an EMBL/GenBank/DDBJ whole genome shotgun (WGS) entry which is preliminary data.</text>
</comment>
<proteinExistence type="inferred from homology"/>
<evidence type="ECO:0000256" key="2">
    <source>
        <dbReference type="ARBA" id="ARBA00022730"/>
    </source>
</evidence>
<dbReference type="GO" id="GO:0019843">
    <property type="term" value="F:rRNA binding"/>
    <property type="evidence" value="ECO:0007669"/>
    <property type="project" value="UniProtKB-KW"/>
</dbReference>
<feature type="region of interest" description="Disordered" evidence="6">
    <location>
        <begin position="83"/>
        <end position="114"/>
    </location>
</feature>
<dbReference type="PANTHER" id="PTHR21349">
    <property type="entry name" value="50S RIBOSOMAL PROTEIN L21"/>
    <property type="match status" value="1"/>
</dbReference>
<sequence length="114" mass="13000">MYAVVFSGGKQYKLQEGETVRVEKIPGEIGSPVLFEKVLMYSDGQKVTIGQPLLDNVAVKAHIVEQGKAKKIIVFKYKRRKRYRRRQGHRQPFTAIRIDNISGPADDPEKQTTK</sequence>
<dbReference type="HAMAP" id="MF_01363">
    <property type="entry name" value="Ribosomal_bL21"/>
    <property type="match status" value="1"/>
</dbReference>
<dbReference type="GO" id="GO:0005840">
    <property type="term" value="C:ribosome"/>
    <property type="evidence" value="ECO:0007669"/>
    <property type="project" value="UniProtKB-KW"/>
</dbReference>
<dbReference type="GO" id="GO:1990904">
    <property type="term" value="C:ribonucleoprotein complex"/>
    <property type="evidence" value="ECO:0007669"/>
    <property type="project" value="UniProtKB-KW"/>
</dbReference>
<evidence type="ECO:0000256" key="4">
    <source>
        <dbReference type="ARBA" id="ARBA00022980"/>
    </source>
</evidence>
<dbReference type="NCBIfam" id="TIGR00061">
    <property type="entry name" value="L21"/>
    <property type="match status" value="1"/>
</dbReference>
<dbReference type="AlphaFoldDB" id="A0A0F8WRC9"/>
<dbReference type="InterPro" id="IPR001787">
    <property type="entry name" value="Ribosomal_bL21"/>
</dbReference>
<dbReference type="GO" id="GO:0003735">
    <property type="term" value="F:structural constituent of ribosome"/>
    <property type="evidence" value="ECO:0007669"/>
    <property type="project" value="InterPro"/>
</dbReference>
<organism evidence="7">
    <name type="scientific">marine sediment metagenome</name>
    <dbReference type="NCBI Taxonomy" id="412755"/>
    <lineage>
        <taxon>unclassified sequences</taxon>
        <taxon>metagenomes</taxon>
        <taxon>ecological metagenomes</taxon>
    </lineage>
</organism>
<dbReference type="InterPro" id="IPR028909">
    <property type="entry name" value="bL21-like"/>
</dbReference>
<evidence type="ECO:0000313" key="7">
    <source>
        <dbReference type="EMBL" id="KKK59238.1"/>
    </source>
</evidence>
<dbReference type="GO" id="GO:0005737">
    <property type="term" value="C:cytoplasm"/>
    <property type="evidence" value="ECO:0007669"/>
    <property type="project" value="UniProtKB-ARBA"/>
</dbReference>
<evidence type="ECO:0000256" key="6">
    <source>
        <dbReference type="SAM" id="MobiDB-lite"/>
    </source>
</evidence>
<keyword evidence="2" id="KW-0699">rRNA-binding</keyword>
<keyword evidence="5" id="KW-0687">Ribonucleoprotein</keyword>
<dbReference type="InterPro" id="IPR018258">
    <property type="entry name" value="Ribosomal_bL21_CS"/>
</dbReference>
<dbReference type="SUPFAM" id="SSF141091">
    <property type="entry name" value="L21p-like"/>
    <property type="match status" value="1"/>
</dbReference>
<keyword evidence="4" id="KW-0689">Ribosomal protein</keyword>
<dbReference type="GO" id="GO:0006412">
    <property type="term" value="P:translation"/>
    <property type="evidence" value="ECO:0007669"/>
    <property type="project" value="InterPro"/>
</dbReference>
<dbReference type="Pfam" id="PF00829">
    <property type="entry name" value="Ribosomal_L21p"/>
    <property type="match status" value="1"/>
</dbReference>
<comment type="similarity">
    <text evidence="1">Belongs to the bacterial ribosomal protein bL21 family.</text>
</comment>
<evidence type="ECO:0008006" key="8">
    <source>
        <dbReference type="Google" id="ProtNLM"/>
    </source>
</evidence>
<evidence type="ECO:0000256" key="1">
    <source>
        <dbReference type="ARBA" id="ARBA00008563"/>
    </source>
</evidence>
<gene>
    <name evidence="7" type="ORF">LCGC14_3036380</name>
</gene>
<evidence type="ECO:0000256" key="3">
    <source>
        <dbReference type="ARBA" id="ARBA00022884"/>
    </source>
</evidence>
<keyword evidence="3" id="KW-0694">RNA-binding</keyword>
<evidence type="ECO:0000256" key="5">
    <source>
        <dbReference type="ARBA" id="ARBA00023274"/>
    </source>
</evidence>
<dbReference type="InterPro" id="IPR036164">
    <property type="entry name" value="bL21-like_sf"/>
</dbReference>
<dbReference type="PANTHER" id="PTHR21349:SF0">
    <property type="entry name" value="LARGE RIBOSOMAL SUBUNIT PROTEIN BL21M"/>
    <property type="match status" value="1"/>
</dbReference>